<evidence type="ECO:0000313" key="2">
    <source>
        <dbReference type="Proteomes" id="UP001268256"/>
    </source>
</evidence>
<comment type="caution">
    <text evidence="1">The sequence shown here is derived from an EMBL/GenBank/DDBJ whole genome shotgun (WGS) entry which is preliminary data.</text>
</comment>
<sequence>MTYSFQLLGISPVIQLFQSQQQVIQSRPDLEYVGVHHCTLDAFVDSVETVALSKGWEAMPVVSTVIEFWVNNPQKIHYWATRLQASGQENLLLARVGKLEALKSRFDHLFTVGQ</sequence>
<reference evidence="2" key="1">
    <citation type="submission" date="2023-07" db="EMBL/GenBank/DDBJ databases">
        <authorList>
            <person name="Luz R."/>
            <person name="Cordeiro R."/>
            <person name="Fonseca A."/>
            <person name="Goncalves V."/>
        </authorList>
    </citation>
    <scope>NUCLEOTIDE SEQUENCE [LARGE SCALE GENOMIC DNA]</scope>
    <source>
        <strain evidence="2">BACA0444</strain>
    </source>
</reference>
<evidence type="ECO:0000313" key="1">
    <source>
        <dbReference type="EMBL" id="MDS3862456.1"/>
    </source>
</evidence>
<organism evidence="1 2">
    <name type="scientific">Pseudocalidococcus azoricus BACA0444</name>
    <dbReference type="NCBI Taxonomy" id="2918990"/>
    <lineage>
        <taxon>Bacteria</taxon>
        <taxon>Bacillati</taxon>
        <taxon>Cyanobacteriota</taxon>
        <taxon>Cyanophyceae</taxon>
        <taxon>Acaryochloridales</taxon>
        <taxon>Thermosynechococcaceae</taxon>
        <taxon>Pseudocalidococcus</taxon>
        <taxon>Pseudocalidococcus azoricus</taxon>
    </lineage>
</organism>
<protein>
    <submittedName>
        <fullName evidence="1">Uncharacterized protein</fullName>
    </submittedName>
</protein>
<dbReference type="Proteomes" id="UP001268256">
    <property type="component" value="Unassembled WGS sequence"/>
</dbReference>
<proteinExistence type="predicted"/>
<keyword evidence="2" id="KW-1185">Reference proteome</keyword>
<dbReference type="EMBL" id="JAVMIP010000031">
    <property type="protein sequence ID" value="MDS3862456.1"/>
    <property type="molecule type" value="Genomic_DNA"/>
</dbReference>
<accession>A0AAE4FUJ8</accession>
<dbReference type="AlphaFoldDB" id="A0AAE4FUJ8"/>
<gene>
    <name evidence="1" type="ORF">RIF25_16795</name>
</gene>
<name>A0AAE4FUJ8_9CYAN</name>
<dbReference type="RefSeq" id="WP_322879660.1">
    <property type="nucleotide sequence ID" value="NZ_JAVMIP010000031.1"/>
</dbReference>